<feature type="signal peptide" evidence="2">
    <location>
        <begin position="1"/>
        <end position="16"/>
    </location>
</feature>
<feature type="region of interest" description="Disordered" evidence="1">
    <location>
        <begin position="61"/>
        <end position="87"/>
    </location>
</feature>
<evidence type="ECO:0000313" key="4">
    <source>
        <dbReference type="Proteomes" id="UP000068243"/>
    </source>
</evidence>
<feature type="chain" id="PRO_5007087757" evidence="2">
    <location>
        <begin position="17"/>
        <end position="181"/>
    </location>
</feature>
<name>A0A100IUA3_ASPNG</name>
<reference evidence="4" key="1">
    <citation type="journal article" date="2016" name="Genome Announc.">
        <title>Draft genome sequence of Aspergillus niger strain An76.</title>
        <authorList>
            <person name="Gong W."/>
            <person name="Cheng Z."/>
            <person name="Zhang H."/>
            <person name="Liu L."/>
            <person name="Gao P."/>
            <person name="Wang L."/>
        </authorList>
    </citation>
    <scope>NUCLEOTIDE SEQUENCE [LARGE SCALE GENOMIC DNA]</scope>
    <source>
        <strain evidence="4">An76</strain>
    </source>
</reference>
<protein>
    <submittedName>
        <fullName evidence="3">Uncharacterized protein</fullName>
    </submittedName>
</protein>
<accession>A0A100IUA3</accession>
<feature type="region of interest" description="Disordered" evidence="1">
    <location>
        <begin position="157"/>
        <end position="181"/>
    </location>
</feature>
<proteinExistence type="predicted"/>
<evidence type="ECO:0000256" key="1">
    <source>
        <dbReference type="SAM" id="MobiDB-lite"/>
    </source>
</evidence>
<organism evidence="3 4">
    <name type="scientific">Aspergillus niger</name>
    <dbReference type="NCBI Taxonomy" id="5061"/>
    <lineage>
        <taxon>Eukaryota</taxon>
        <taxon>Fungi</taxon>
        <taxon>Dikarya</taxon>
        <taxon>Ascomycota</taxon>
        <taxon>Pezizomycotina</taxon>
        <taxon>Eurotiomycetes</taxon>
        <taxon>Eurotiomycetidae</taxon>
        <taxon>Eurotiales</taxon>
        <taxon>Aspergillaceae</taxon>
        <taxon>Aspergillus</taxon>
        <taxon>Aspergillus subgen. Circumdati</taxon>
    </lineage>
</organism>
<dbReference type="EMBL" id="BCMY01000030">
    <property type="protein sequence ID" value="GAQ47460.1"/>
    <property type="molecule type" value="Genomic_DNA"/>
</dbReference>
<dbReference type="Proteomes" id="UP000068243">
    <property type="component" value="Unassembled WGS sequence"/>
</dbReference>
<comment type="caution">
    <text evidence="3">The sequence shown here is derived from an EMBL/GenBank/DDBJ whole genome shotgun (WGS) entry which is preliminary data.</text>
</comment>
<dbReference type="OrthoDB" id="10359240at2759"/>
<evidence type="ECO:0000313" key="3">
    <source>
        <dbReference type="EMBL" id="GAQ47460.1"/>
    </source>
</evidence>
<feature type="compositionally biased region" description="Basic and acidic residues" evidence="1">
    <location>
        <begin position="157"/>
        <end position="168"/>
    </location>
</feature>
<gene>
    <name evidence="3" type="ORF">ABL_10121</name>
</gene>
<sequence>MKYIFTTLLLASAILALPTDFSSQESTTAATQEEAGPNPIGLLGDTLGLRRRGVLTSIESSTKRGNQVARQMPGDDDFNPDTWTPFKRGSQVAQKTTAEEFDGPFGPGLTNGVAFKRDVTSTESPVKRDNQDAQKATVDDAYLPDLGAWTNFKRDNQDAQEATAKDFEGPFGPGLPNGVAF</sequence>
<evidence type="ECO:0000256" key="2">
    <source>
        <dbReference type="SAM" id="SignalP"/>
    </source>
</evidence>
<keyword evidence="2" id="KW-0732">Signal</keyword>
<dbReference type="AlphaFoldDB" id="A0A100IUA3"/>